<dbReference type="PANTHER" id="PTHR34145">
    <property type="entry name" value="OS02G0105600 PROTEIN"/>
    <property type="match status" value="1"/>
</dbReference>
<dbReference type="SUPFAM" id="SSF81383">
    <property type="entry name" value="F-box domain"/>
    <property type="match status" value="1"/>
</dbReference>
<organism evidence="2 3">
    <name type="scientific">Hibiscus syriacus</name>
    <name type="common">Rose of Sharon</name>
    <dbReference type="NCBI Taxonomy" id="106335"/>
    <lineage>
        <taxon>Eukaryota</taxon>
        <taxon>Viridiplantae</taxon>
        <taxon>Streptophyta</taxon>
        <taxon>Embryophyta</taxon>
        <taxon>Tracheophyta</taxon>
        <taxon>Spermatophyta</taxon>
        <taxon>Magnoliopsida</taxon>
        <taxon>eudicotyledons</taxon>
        <taxon>Gunneridae</taxon>
        <taxon>Pentapetalae</taxon>
        <taxon>rosids</taxon>
        <taxon>malvids</taxon>
        <taxon>Malvales</taxon>
        <taxon>Malvaceae</taxon>
        <taxon>Malvoideae</taxon>
        <taxon>Hibiscus</taxon>
    </lineage>
</organism>
<dbReference type="Pfam" id="PF00646">
    <property type="entry name" value="F-box"/>
    <property type="match status" value="1"/>
</dbReference>
<accession>A0A6A2YLC3</accession>
<protein>
    <recommendedName>
        <fullName evidence="1">F-box domain-containing protein</fullName>
    </recommendedName>
</protein>
<evidence type="ECO:0000313" key="3">
    <source>
        <dbReference type="Proteomes" id="UP000436088"/>
    </source>
</evidence>
<dbReference type="AlphaFoldDB" id="A0A6A2YLC3"/>
<sequence>MDRITELPEELLVRILCSLSIKEAARSGVVSGVWRGLWKFVTCSLNFEASQTLQPNPEEKERDDCVERVTHVLNSHEAPTIVELRVSLDLTQQYSHNIDRWIEIALMKGFKADISIRGCPKLRSLRCLTCKVRDLLLQSKGGLINLLFLVDSAPLLHKFRVELEQGYAIRLMKGSEAVGRVIGKVKTMINDDGKGPEMLNLKEVEIVGFVGAKADIALIV</sequence>
<dbReference type="InterPro" id="IPR036047">
    <property type="entry name" value="F-box-like_dom_sf"/>
</dbReference>
<evidence type="ECO:0000313" key="2">
    <source>
        <dbReference type="EMBL" id="KAE8679264.1"/>
    </source>
</evidence>
<comment type="caution">
    <text evidence="2">The sequence shown here is derived from an EMBL/GenBank/DDBJ whole genome shotgun (WGS) entry which is preliminary data.</text>
</comment>
<dbReference type="EMBL" id="VEPZ02001331">
    <property type="protein sequence ID" value="KAE8679264.1"/>
    <property type="molecule type" value="Genomic_DNA"/>
</dbReference>
<dbReference type="InterPro" id="IPR053772">
    <property type="entry name" value="At1g61320/At1g61330-like"/>
</dbReference>
<name>A0A6A2YLC3_HIBSY</name>
<dbReference type="Proteomes" id="UP000436088">
    <property type="component" value="Unassembled WGS sequence"/>
</dbReference>
<proteinExistence type="predicted"/>
<feature type="domain" description="F-box" evidence="1">
    <location>
        <begin position="4"/>
        <end position="39"/>
    </location>
</feature>
<gene>
    <name evidence="2" type="ORF">F3Y22_tig00111402pilonHSYRG01103</name>
</gene>
<dbReference type="InterPro" id="IPR001810">
    <property type="entry name" value="F-box_dom"/>
</dbReference>
<reference evidence="2" key="1">
    <citation type="submission" date="2019-09" db="EMBL/GenBank/DDBJ databases">
        <title>Draft genome information of white flower Hibiscus syriacus.</title>
        <authorList>
            <person name="Kim Y.-M."/>
        </authorList>
    </citation>
    <scope>NUCLEOTIDE SEQUENCE [LARGE SCALE GENOMIC DNA]</scope>
    <source>
        <strain evidence="2">YM2019G1</strain>
    </source>
</reference>
<dbReference type="PANTHER" id="PTHR34145:SF68">
    <property type="entry name" value="FBD DOMAIN-CONTAINING PROTEIN"/>
    <property type="match status" value="1"/>
</dbReference>
<evidence type="ECO:0000259" key="1">
    <source>
        <dbReference type="Pfam" id="PF00646"/>
    </source>
</evidence>
<keyword evidence="3" id="KW-1185">Reference proteome</keyword>